<proteinExistence type="predicted"/>
<comment type="caution">
    <text evidence="1">The sequence shown here is derived from an EMBL/GenBank/DDBJ whole genome shotgun (WGS) entry which is preliminary data.</text>
</comment>
<sequence>MADQSTDTYVIVLGELDFDVSQLPGNDRPGNKGRELTAKLHGRIITRTDYSDWIDRPITLNVQCVSAWCGSVPVGEDMLMFLRQSGAGYTLDVGPCGGYVFLRPDHNLIALARNCLAGGPCEPR</sequence>
<organism evidence="1 2">
    <name type="scientific">Marimonas arenosa</name>
    <dbReference type="NCBI Taxonomy" id="1795305"/>
    <lineage>
        <taxon>Bacteria</taxon>
        <taxon>Pseudomonadati</taxon>
        <taxon>Pseudomonadota</taxon>
        <taxon>Alphaproteobacteria</taxon>
        <taxon>Rhodobacterales</taxon>
        <taxon>Paracoccaceae</taxon>
        <taxon>Marimonas</taxon>
    </lineage>
</organism>
<dbReference type="AlphaFoldDB" id="A0AAE3WDZ8"/>
<gene>
    <name evidence="1" type="ORF">NO357_08890</name>
</gene>
<dbReference type="RefSeq" id="WP_306735277.1">
    <property type="nucleotide sequence ID" value="NZ_JANHAX010000002.1"/>
</dbReference>
<dbReference type="Proteomes" id="UP001226762">
    <property type="component" value="Unassembled WGS sequence"/>
</dbReference>
<dbReference type="EMBL" id="JANHAX010000002">
    <property type="protein sequence ID" value="MDQ2090010.1"/>
    <property type="molecule type" value="Genomic_DNA"/>
</dbReference>
<protein>
    <submittedName>
        <fullName evidence="1">Uncharacterized protein</fullName>
    </submittedName>
</protein>
<name>A0AAE3WDZ8_9RHOB</name>
<accession>A0AAE3WDZ8</accession>
<evidence type="ECO:0000313" key="2">
    <source>
        <dbReference type="Proteomes" id="UP001226762"/>
    </source>
</evidence>
<evidence type="ECO:0000313" key="1">
    <source>
        <dbReference type="EMBL" id="MDQ2090010.1"/>
    </source>
</evidence>
<reference evidence="1" key="2">
    <citation type="submission" date="2023-02" db="EMBL/GenBank/DDBJ databases">
        <title>'Rhodoalgimonas zhirmunskyi' gen. nov., isolated from a red alga.</title>
        <authorList>
            <person name="Nedashkovskaya O.I."/>
            <person name="Otstavnykh N.Y."/>
            <person name="Bystritskaya E.P."/>
            <person name="Balabanova L.A."/>
            <person name="Isaeva M.P."/>
        </authorList>
    </citation>
    <scope>NUCLEOTIDE SEQUENCE</scope>
    <source>
        <strain evidence="1">KCTC 52189</strain>
    </source>
</reference>
<keyword evidence="2" id="KW-1185">Reference proteome</keyword>
<reference evidence="1" key="1">
    <citation type="submission" date="2022-07" db="EMBL/GenBank/DDBJ databases">
        <authorList>
            <person name="Otstavnykh N."/>
            <person name="Isaeva M."/>
            <person name="Bystritskaya E."/>
        </authorList>
    </citation>
    <scope>NUCLEOTIDE SEQUENCE</scope>
    <source>
        <strain evidence="1">KCTC 52189</strain>
    </source>
</reference>